<reference evidence="3" key="2">
    <citation type="journal article" date="2022" name="Microbiol. Resour. Announc.">
        <title>Whole-Genome Sequence of Entomortierella parvispora E1425, a Mucoromycotan Fungus Associated with Burkholderiaceae-Related Endosymbiotic Bacteria.</title>
        <authorList>
            <person name="Herlambang A."/>
            <person name="Guo Y."/>
            <person name="Takashima Y."/>
            <person name="Narisawa K."/>
            <person name="Ohta H."/>
            <person name="Nishizawa T."/>
        </authorList>
    </citation>
    <scope>NUCLEOTIDE SEQUENCE</scope>
    <source>
        <strain evidence="3">E1425</strain>
    </source>
</reference>
<evidence type="ECO:0000256" key="2">
    <source>
        <dbReference type="SAM" id="Phobius"/>
    </source>
</evidence>
<keyword evidence="2" id="KW-1133">Transmembrane helix</keyword>
<organism evidence="3 4">
    <name type="scientific">Entomortierella parvispora</name>
    <dbReference type="NCBI Taxonomy" id="205924"/>
    <lineage>
        <taxon>Eukaryota</taxon>
        <taxon>Fungi</taxon>
        <taxon>Fungi incertae sedis</taxon>
        <taxon>Mucoromycota</taxon>
        <taxon>Mortierellomycotina</taxon>
        <taxon>Mortierellomycetes</taxon>
        <taxon>Mortierellales</taxon>
        <taxon>Mortierellaceae</taxon>
        <taxon>Entomortierella</taxon>
    </lineage>
</organism>
<name>A0A9P3LV03_9FUNG</name>
<sequence>MLEDSILISELSSSSQPQISSPRLLYVLYSTSAAPPSSTTGAIDSEPSLGATGRIVSIVVLATLLFLCCTGVASYFRWRQQTRFYKEKGQVLRIWNNNQSRREPSPPTPTSSTVSELDSSKCSGLGPSIKATTSSIAVDAHLRTQGFKMKLMTTSWPTWRSPRPFTTSSAAATVPPVAVTFNKHAVATASDPPAAPSTFALAGYVPDPVVGAYMDNARRQYAAHLAKTGNYPPHYLNPITAPNLLAPTVPASLPSFTRQDSDVFSSSSIASRTLRKKPRSIWERASDRFSNRHARSVGRSRVSKNHVSRFFQENARPHSHPLYAPRYDSDDEDGEEEDLDEEEGGCAPAGQDKEGRAYRHPNDFMVRTPMTVQEAQAAAARIMAMGEERKRKMGVS</sequence>
<feature type="compositionally biased region" description="Basic residues" evidence="1">
    <location>
        <begin position="291"/>
        <end position="307"/>
    </location>
</feature>
<comment type="caution">
    <text evidence="3">The sequence shown here is derived from an EMBL/GenBank/DDBJ whole genome shotgun (WGS) entry which is preliminary data.</text>
</comment>
<evidence type="ECO:0000313" key="3">
    <source>
        <dbReference type="EMBL" id="GJJ71215.1"/>
    </source>
</evidence>
<protein>
    <submittedName>
        <fullName evidence="3">Uncharacterized protein</fullName>
    </submittedName>
</protein>
<feature type="compositionally biased region" description="Acidic residues" evidence="1">
    <location>
        <begin position="329"/>
        <end position="344"/>
    </location>
</feature>
<keyword evidence="2" id="KW-0472">Membrane</keyword>
<dbReference type="Proteomes" id="UP000827284">
    <property type="component" value="Unassembled WGS sequence"/>
</dbReference>
<reference evidence="3" key="1">
    <citation type="submission" date="2021-11" db="EMBL/GenBank/DDBJ databases">
        <authorList>
            <person name="Herlambang A."/>
            <person name="Guo Y."/>
            <person name="Takashima Y."/>
            <person name="Nishizawa T."/>
        </authorList>
    </citation>
    <scope>NUCLEOTIDE SEQUENCE</scope>
    <source>
        <strain evidence="3">E1425</strain>
    </source>
</reference>
<dbReference type="OrthoDB" id="10675168at2759"/>
<feature type="transmembrane region" description="Helical" evidence="2">
    <location>
        <begin position="55"/>
        <end position="76"/>
    </location>
</feature>
<proteinExistence type="predicted"/>
<dbReference type="EMBL" id="BQFW01000005">
    <property type="protein sequence ID" value="GJJ71215.1"/>
    <property type="molecule type" value="Genomic_DNA"/>
</dbReference>
<keyword evidence="2" id="KW-0812">Transmembrane</keyword>
<evidence type="ECO:0000256" key="1">
    <source>
        <dbReference type="SAM" id="MobiDB-lite"/>
    </source>
</evidence>
<gene>
    <name evidence="3" type="ORF">EMPS_03565</name>
</gene>
<accession>A0A9P3LV03</accession>
<feature type="region of interest" description="Disordered" evidence="1">
    <location>
        <begin position="290"/>
        <end position="359"/>
    </location>
</feature>
<feature type="region of interest" description="Disordered" evidence="1">
    <location>
        <begin position="96"/>
        <end position="121"/>
    </location>
</feature>
<keyword evidence="4" id="KW-1185">Reference proteome</keyword>
<evidence type="ECO:0000313" key="4">
    <source>
        <dbReference type="Proteomes" id="UP000827284"/>
    </source>
</evidence>
<dbReference type="AlphaFoldDB" id="A0A9P3LV03"/>